<keyword evidence="3" id="KW-1185">Reference proteome</keyword>
<comment type="caution">
    <text evidence="2">The sequence shown here is derived from an EMBL/GenBank/DDBJ whole genome shotgun (WGS) entry which is preliminary data.</text>
</comment>
<dbReference type="Gene3D" id="3.90.1480.10">
    <property type="entry name" value="Alpha-2,3-sialyltransferase"/>
    <property type="match status" value="1"/>
</dbReference>
<reference evidence="2 3" key="1">
    <citation type="submission" date="2020-02" db="EMBL/GenBank/DDBJ databases">
        <title>Ideonella bacterium strain TBM-1.</title>
        <authorList>
            <person name="Chen W.-M."/>
        </authorList>
    </citation>
    <scope>NUCLEOTIDE SEQUENCE [LARGE SCALE GENOMIC DNA]</scope>
    <source>
        <strain evidence="2 3">TBM-1</strain>
    </source>
</reference>
<gene>
    <name evidence="2" type="ORF">G3A44_19660</name>
</gene>
<accession>A0A7C9PKE6</accession>
<dbReference type="EMBL" id="JAAGOH010000035">
    <property type="protein sequence ID" value="NDY93411.1"/>
    <property type="molecule type" value="Genomic_DNA"/>
</dbReference>
<organism evidence="2 3">
    <name type="scientific">Ideonella livida</name>
    <dbReference type="NCBI Taxonomy" id="2707176"/>
    <lineage>
        <taxon>Bacteria</taxon>
        <taxon>Pseudomonadati</taxon>
        <taxon>Pseudomonadota</taxon>
        <taxon>Betaproteobacteria</taxon>
        <taxon>Burkholderiales</taxon>
        <taxon>Sphaerotilaceae</taxon>
        <taxon>Ideonella</taxon>
    </lineage>
</organism>
<dbReference type="AlphaFoldDB" id="A0A7C9PKE6"/>
<evidence type="ECO:0000259" key="1">
    <source>
        <dbReference type="Pfam" id="PF01973"/>
    </source>
</evidence>
<evidence type="ECO:0000313" key="3">
    <source>
        <dbReference type="Proteomes" id="UP000484255"/>
    </source>
</evidence>
<dbReference type="Proteomes" id="UP000484255">
    <property type="component" value="Unassembled WGS sequence"/>
</dbReference>
<sequence>MLNELGRRGRLGALRDRHAGQRCVIVANGPSLNRMDLRPLRHEQVIGLNKIYLGLPGFGFSPRYHVAVNPKVVAQAWAPLAALPCVKFVGSRAAREAGVQDGPLTHIVDTERPPGRFSTDLRLGLHEGWTVTFAALQVAWHLGFAEVVLVGLDHRYQYDGAPNEARVMQGADPNHFSGDYFGHGQSWDNPDLGRSEESYRVAQAQFEADGRRIWDATLDGACPVFPKTTLERALGRA</sequence>
<feature type="domain" description="6-hydroxymethylpterin diphosphokinase MptE-like" evidence="1">
    <location>
        <begin position="18"/>
        <end position="158"/>
    </location>
</feature>
<protein>
    <submittedName>
        <fullName evidence="2">DUF115 domain-containing protein</fullName>
    </submittedName>
</protein>
<dbReference type="InterPro" id="IPR002826">
    <property type="entry name" value="MptE-like"/>
</dbReference>
<dbReference type="RefSeq" id="WP_163459447.1">
    <property type="nucleotide sequence ID" value="NZ_JAAGOH010000035.1"/>
</dbReference>
<name>A0A7C9PKE6_9BURK</name>
<evidence type="ECO:0000313" key="2">
    <source>
        <dbReference type="EMBL" id="NDY93411.1"/>
    </source>
</evidence>
<dbReference type="Pfam" id="PF01973">
    <property type="entry name" value="MptE-like"/>
    <property type="match status" value="1"/>
</dbReference>
<proteinExistence type="predicted"/>